<dbReference type="Proteomes" id="UP000232722">
    <property type="component" value="Unassembled WGS sequence"/>
</dbReference>
<keyword evidence="2" id="KW-0472">Membrane</keyword>
<feature type="compositionally biased region" description="Basic and acidic residues" evidence="1">
    <location>
        <begin position="61"/>
        <end position="73"/>
    </location>
</feature>
<dbReference type="VEuPathDB" id="FungiDB:RhiirA1_475464"/>
<feature type="region of interest" description="Disordered" evidence="1">
    <location>
        <begin position="54"/>
        <end position="120"/>
    </location>
</feature>
<dbReference type="EMBL" id="LLXJ01006113">
    <property type="protein sequence ID" value="PKB94411.1"/>
    <property type="molecule type" value="Genomic_DNA"/>
</dbReference>
<keyword evidence="2" id="KW-1133">Transmembrane helix</keyword>
<evidence type="ECO:0000256" key="1">
    <source>
        <dbReference type="SAM" id="MobiDB-lite"/>
    </source>
</evidence>
<evidence type="ECO:0000313" key="4">
    <source>
        <dbReference type="Proteomes" id="UP000232722"/>
    </source>
</evidence>
<reference evidence="3 4" key="2">
    <citation type="submission" date="2017-09" db="EMBL/GenBank/DDBJ databases">
        <title>Extensive intraspecific genome diversity in a model arbuscular mycorrhizal fungus.</title>
        <authorList>
            <person name="Chen E.C."/>
            <person name="Morin E."/>
            <person name="Beaudet D."/>
            <person name="Noel J."/>
            <person name="Ndikumana S."/>
            <person name="Charron P."/>
            <person name="St-Onge C."/>
            <person name="Giorgi J."/>
            <person name="Grigoriev I.V."/>
            <person name="Roux C."/>
            <person name="Martin F.M."/>
            <person name="Corradi N."/>
        </authorList>
    </citation>
    <scope>NUCLEOTIDE SEQUENCE [LARGE SCALE GENOMIC DNA]</scope>
    <source>
        <strain evidence="3 4">A5</strain>
    </source>
</reference>
<dbReference type="AlphaFoldDB" id="A0A2N0NIK8"/>
<evidence type="ECO:0000256" key="2">
    <source>
        <dbReference type="SAM" id="Phobius"/>
    </source>
</evidence>
<name>A0A2N0NIK8_9GLOM</name>
<comment type="caution">
    <text evidence="3">The sequence shown here is derived from an EMBL/GenBank/DDBJ whole genome shotgun (WGS) entry which is preliminary data.</text>
</comment>
<feature type="compositionally biased region" description="Low complexity" evidence="1">
    <location>
        <begin position="83"/>
        <end position="104"/>
    </location>
</feature>
<feature type="transmembrane region" description="Helical" evidence="2">
    <location>
        <begin position="240"/>
        <end position="260"/>
    </location>
</feature>
<feature type="compositionally biased region" description="Polar residues" evidence="1">
    <location>
        <begin position="105"/>
        <end position="114"/>
    </location>
</feature>
<dbReference type="VEuPathDB" id="FungiDB:RhiirA1_405098"/>
<organism evidence="3 4">
    <name type="scientific">Rhizophagus irregularis</name>
    <dbReference type="NCBI Taxonomy" id="588596"/>
    <lineage>
        <taxon>Eukaryota</taxon>
        <taxon>Fungi</taxon>
        <taxon>Fungi incertae sedis</taxon>
        <taxon>Mucoromycota</taxon>
        <taxon>Glomeromycotina</taxon>
        <taxon>Glomeromycetes</taxon>
        <taxon>Glomerales</taxon>
        <taxon>Glomeraceae</taxon>
        <taxon>Rhizophagus</taxon>
    </lineage>
</organism>
<proteinExistence type="predicted"/>
<keyword evidence="2" id="KW-0812">Transmembrane</keyword>
<evidence type="ECO:0000313" key="3">
    <source>
        <dbReference type="EMBL" id="PKB94411.1"/>
    </source>
</evidence>
<gene>
    <name evidence="3" type="ORF">RhiirA5_386670</name>
</gene>
<sequence>MTVAFRGKGLTWHSLNEAHTLCHVCGCPDYFPFVCNLRSTRKVNDRLNKLYSRFNAGPQRGHQDLHLSRDKSNSRSRSRSNSRSRNNSSSSRPTNSNNNINNSRPDTSCRTYQTNNNNINNSVTMNLLPDTITLHKYRLSELESMMGYDTPEDSDLYPSREENEYHSYNNEWDDKSAYNTNSQSNLSPHTSSSLMDTFPDAFFSTLDPSSVLSSRHVPLPTFQPNIIALMLLLPVCNWKFLMLLVYIRIFLPNLFLFRYFSQSQIKTKKRTTHHFLYKNLKEDTWDTFSNEVNSRLELYLATHHPSISSLLALSLDKLWHALKHSILGGAIVSLPFQHVSNTYHHKYPPELTMLIAINKFLNRLLFKLTTSRPGRLAQISQMINSLPTQLTLLKSLLIDYTIPIYSTTPLPVFVKFLHSQKALVSAYLFTQFQQHRLNSVEYYTALRDEHFSTSPGSFISSALSVEHRSIILDRVLVVIDSKPTLLTDPLDIKQAAIKYFQS</sequence>
<reference evidence="3 4" key="1">
    <citation type="submission" date="2016-04" db="EMBL/GenBank/DDBJ databases">
        <title>Genome analyses suggest a sexual origin of heterokaryosis in a supposedly ancient asexual fungus.</title>
        <authorList>
            <person name="Ropars J."/>
            <person name="Sedzielewska K."/>
            <person name="Noel J."/>
            <person name="Charron P."/>
            <person name="Farinelli L."/>
            <person name="Marton T."/>
            <person name="Kruger M."/>
            <person name="Pelin A."/>
            <person name="Brachmann A."/>
            <person name="Corradi N."/>
        </authorList>
    </citation>
    <scope>NUCLEOTIDE SEQUENCE [LARGE SCALE GENOMIC DNA]</scope>
    <source>
        <strain evidence="3 4">A5</strain>
    </source>
</reference>
<feature type="non-terminal residue" evidence="3">
    <location>
        <position position="502"/>
    </location>
</feature>
<dbReference type="VEuPathDB" id="FungiDB:RhiirFUN_004523"/>
<protein>
    <submittedName>
        <fullName evidence="3">Uncharacterized protein</fullName>
    </submittedName>
</protein>
<accession>A0A2N0NIK8</accession>